<name>A0A432WGA9_9GAMM</name>
<evidence type="ECO:0000256" key="5">
    <source>
        <dbReference type="ARBA" id="ARBA00023136"/>
    </source>
</evidence>
<reference evidence="7 8" key="1">
    <citation type="journal article" date="2011" name="Front. Microbiol.">
        <title>Genomic signatures of strain selection and enhancement in Bacillus atrophaeus var. globigii, a historical biowarfare simulant.</title>
        <authorList>
            <person name="Gibbons H.S."/>
            <person name="Broomall S.M."/>
            <person name="McNew L.A."/>
            <person name="Daligault H."/>
            <person name="Chapman C."/>
            <person name="Bruce D."/>
            <person name="Karavis M."/>
            <person name="Krepps M."/>
            <person name="McGregor P.A."/>
            <person name="Hong C."/>
            <person name="Park K.H."/>
            <person name="Akmal A."/>
            <person name="Feldman A."/>
            <person name="Lin J.S."/>
            <person name="Chang W.E."/>
            <person name="Higgs B.W."/>
            <person name="Demirev P."/>
            <person name="Lindquist J."/>
            <person name="Liem A."/>
            <person name="Fochler E."/>
            <person name="Read T.D."/>
            <person name="Tapia R."/>
            <person name="Johnson S."/>
            <person name="Bishop-Lilly K.A."/>
            <person name="Detter C."/>
            <person name="Han C."/>
            <person name="Sozhamannan S."/>
            <person name="Rosenzweig C.N."/>
            <person name="Skowronski E.W."/>
        </authorList>
    </citation>
    <scope>NUCLEOTIDE SEQUENCE [LARGE SCALE GENOMIC DNA]</scope>
    <source>
        <strain evidence="7 8">GYP-17</strain>
    </source>
</reference>
<keyword evidence="3 6" id="KW-0812">Transmembrane</keyword>
<dbReference type="NCBIfam" id="TIGR02532">
    <property type="entry name" value="IV_pilin_GFxxxE"/>
    <property type="match status" value="1"/>
</dbReference>
<dbReference type="GO" id="GO:0015627">
    <property type="term" value="C:type II protein secretion system complex"/>
    <property type="evidence" value="ECO:0007669"/>
    <property type="project" value="InterPro"/>
</dbReference>
<comment type="caution">
    <text evidence="7">The sequence shown here is derived from an EMBL/GenBank/DDBJ whole genome shotgun (WGS) entry which is preliminary data.</text>
</comment>
<dbReference type="EMBL" id="PIPM01000006">
    <property type="protein sequence ID" value="RUO32775.1"/>
    <property type="molecule type" value="Genomic_DNA"/>
</dbReference>
<dbReference type="PRINTS" id="PR00885">
    <property type="entry name" value="BCTERIALGSPH"/>
</dbReference>
<dbReference type="GO" id="GO:0016020">
    <property type="term" value="C:membrane"/>
    <property type="evidence" value="ECO:0007669"/>
    <property type="project" value="UniProtKB-SubCell"/>
</dbReference>
<dbReference type="InterPro" id="IPR002416">
    <property type="entry name" value="T2SS_protein-GspH"/>
</dbReference>
<accession>A0A432WGA9</accession>
<gene>
    <name evidence="7" type="primary">gspH</name>
    <name evidence="7" type="ORF">CWE11_07000</name>
</gene>
<dbReference type="GO" id="GO:0015628">
    <property type="term" value="P:protein secretion by the type II secretion system"/>
    <property type="evidence" value="ECO:0007669"/>
    <property type="project" value="InterPro"/>
</dbReference>
<dbReference type="SUPFAM" id="SSF54523">
    <property type="entry name" value="Pili subunits"/>
    <property type="match status" value="1"/>
</dbReference>
<dbReference type="InterPro" id="IPR012902">
    <property type="entry name" value="N_methyl_site"/>
</dbReference>
<keyword evidence="4 6" id="KW-1133">Transmembrane helix</keyword>
<evidence type="ECO:0000256" key="6">
    <source>
        <dbReference type="SAM" id="Phobius"/>
    </source>
</evidence>
<evidence type="ECO:0000256" key="2">
    <source>
        <dbReference type="ARBA" id="ARBA00022481"/>
    </source>
</evidence>
<dbReference type="AlphaFoldDB" id="A0A432WGA9"/>
<keyword evidence="8" id="KW-1185">Reference proteome</keyword>
<dbReference type="Gene3D" id="3.55.40.10">
    <property type="entry name" value="minor pseudopilin epsh domain"/>
    <property type="match status" value="1"/>
</dbReference>
<organism evidence="7 8">
    <name type="scientific">Aliidiomarina sanyensis</name>
    <dbReference type="NCBI Taxonomy" id="1249555"/>
    <lineage>
        <taxon>Bacteria</taxon>
        <taxon>Pseudomonadati</taxon>
        <taxon>Pseudomonadota</taxon>
        <taxon>Gammaproteobacteria</taxon>
        <taxon>Alteromonadales</taxon>
        <taxon>Idiomarinaceae</taxon>
        <taxon>Aliidiomarina</taxon>
    </lineage>
</organism>
<dbReference type="InterPro" id="IPR045584">
    <property type="entry name" value="Pilin-like"/>
</dbReference>
<evidence type="ECO:0000256" key="3">
    <source>
        <dbReference type="ARBA" id="ARBA00022692"/>
    </source>
</evidence>
<dbReference type="Pfam" id="PF07963">
    <property type="entry name" value="N_methyl"/>
    <property type="match status" value="1"/>
</dbReference>
<protein>
    <submittedName>
        <fullName evidence="7">Type II secretion system protein GspH</fullName>
    </submittedName>
</protein>
<evidence type="ECO:0000256" key="4">
    <source>
        <dbReference type="ARBA" id="ARBA00022989"/>
    </source>
</evidence>
<dbReference type="Proteomes" id="UP000288405">
    <property type="component" value="Unassembled WGS sequence"/>
</dbReference>
<comment type="subcellular location">
    <subcellularLocation>
        <location evidence="1">Membrane</location>
        <topology evidence="1">Single-pass membrane protein</topology>
    </subcellularLocation>
</comment>
<evidence type="ECO:0000313" key="8">
    <source>
        <dbReference type="Proteomes" id="UP000288405"/>
    </source>
</evidence>
<feature type="transmembrane region" description="Helical" evidence="6">
    <location>
        <begin position="12"/>
        <end position="35"/>
    </location>
</feature>
<dbReference type="OrthoDB" id="6237341at2"/>
<keyword evidence="2" id="KW-0488">Methylation</keyword>
<sequence>MKHPRSFEWQSRGFTLIELMLVIAILGLAAMYVVITSPTRAPGNTAEDAARKFLLQMHHVREQAILRNYVYGIEFDDDYYTFYRWRDEAWHEIVAPPLVATRVPDTVEFEFELGDFRILDNMTEGRDAIFGRDARRESSDDDDPPRPQILVFESSEFIPFRVRFSGMEPGDITILLDGRSGIDFVREERDVW</sequence>
<proteinExistence type="predicted"/>
<evidence type="ECO:0000256" key="1">
    <source>
        <dbReference type="ARBA" id="ARBA00004167"/>
    </source>
</evidence>
<keyword evidence="5 6" id="KW-0472">Membrane</keyword>
<evidence type="ECO:0000313" key="7">
    <source>
        <dbReference type="EMBL" id="RUO32775.1"/>
    </source>
</evidence>
<dbReference type="RefSeq" id="WP_126776902.1">
    <property type="nucleotide sequence ID" value="NZ_PIPM01000006.1"/>
</dbReference>